<feature type="transmembrane region" description="Helical" evidence="11">
    <location>
        <begin position="236"/>
        <end position="255"/>
    </location>
</feature>
<dbReference type="GO" id="GO:0046872">
    <property type="term" value="F:metal ion binding"/>
    <property type="evidence" value="ECO:0007669"/>
    <property type="project" value="UniProtKB-KW"/>
</dbReference>
<keyword evidence="14" id="KW-1185">Reference proteome</keyword>
<gene>
    <name evidence="13" type="ORF">E4O86_17785</name>
</gene>
<protein>
    <submittedName>
        <fullName evidence="13">C-type cytochrome</fullName>
    </submittedName>
</protein>
<reference evidence="13" key="1">
    <citation type="submission" date="2019-03" db="EMBL/GenBank/DDBJ databases">
        <title>Afifella sp. nov., isolated from activated sludge.</title>
        <authorList>
            <person name="Li Q."/>
            <person name="Liu Y."/>
        </authorList>
    </citation>
    <scope>NUCLEOTIDE SEQUENCE</scope>
    <source>
        <strain evidence="13">L72</strain>
    </source>
</reference>
<evidence type="ECO:0000256" key="11">
    <source>
        <dbReference type="SAM" id="Phobius"/>
    </source>
</evidence>
<feature type="domain" description="Cytochrome c" evidence="12">
    <location>
        <begin position="385"/>
        <end position="476"/>
    </location>
</feature>
<evidence type="ECO:0000256" key="3">
    <source>
        <dbReference type="ARBA" id="ARBA00022617"/>
    </source>
</evidence>
<dbReference type="GO" id="GO:0020037">
    <property type="term" value="F:heme binding"/>
    <property type="evidence" value="ECO:0007669"/>
    <property type="project" value="InterPro"/>
</dbReference>
<feature type="transmembrane region" description="Helical" evidence="11">
    <location>
        <begin position="90"/>
        <end position="108"/>
    </location>
</feature>
<name>A0A964WV02_9HYPH</name>
<keyword evidence="3 9" id="KW-0349">Heme</keyword>
<keyword evidence="2" id="KW-1003">Cell membrane</keyword>
<evidence type="ECO:0000256" key="10">
    <source>
        <dbReference type="SAM" id="MobiDB-lite"/>
    </source>
</evidence>
<dbReference type="Proteomes" id="UP000773614">
    <property type="component" value="Unassembled WGS sequence"/>
</dbReference>
<feature type="transmembrane region" description="Helical" evidence="11">
    <location>
        <begin position="267"/>
        <end position="290"/>
    </location>
</feature>
<evidence type="ECO:0000256" key="6">
    <source>
        <dbReference type="ARBA" id="ARBA00022989"/>
    </source>
</evidence>
<keyword evidence="5 9" id="KW-0479">Metal-binding</keyword>
<dbReference type="AlphaFoldDB" id="A0A964WV02"/>
<keyword evidence="7 9" id="KW-0408">Iron</keyword>
<accession>A0A964WV02</accession>
<feature type="transmembrane region" description="Helical" evidence="11">
    <location>
        <begin position="159"/>
        <end position="181"/>
    </location>
</feature>
<evidence type="ECO:0000256" key="4">
    <source>
        <dbReference type="ARBA" id="ARBA00022692"/>
    </source>
</evidence>
<keyword evidence="8 11" id="KW-0472">Membrane</keyword>
<evidence type="ECO:0000256" key="7">
    <source>
        <dbReference type="ARBA" id="ARBA00023004"/>
    </source>
</evidence>
<dbReference type="InterPro" id="IPR019108">
    <property type="entry name" value="Caa3_assmbl_CtaG-rel"/>
</dbReference>
<keyword evidence="4 11" id="KW-0812">Transmembrane</keyword>
<evidence type="ECO:0000256" key="1">
    <source>
        <dbReference type="ARBA" id="ARBA00004651"/>
    </source>
</evidence>
<dbReference type="PROSITE" id="PS51007">
    <property type="entry name" value="CYTC"/>
    <property type="match status" value="1"/>
</dbReference>
<keyword evidence="6 11" id="KW-1133">Transmembrane helix</keyword>
<organism evidence="13 14">
    <name type="scientific">Propylenella binzhouense</name>
    <dbReference type="NCBI Taxonomy" id="2555902"/>
    <lineage>
        <taxon>Bacteria</taxon>
        <taxon>Pseudomonadati</taxon>
        <taxon>Pseudomonadota</taxon>
        <taxon>Alphaproteobacteria</taxon>
        <taxon>Hyphomicrobiales</taxon>
        <taxon>Propylenellaceae</taxon>
        <taxon>Propylenella</taxon>
    </lineage>
</organism>
<dbReference type="GO" id="GO:0009055">
    <property type="term" value="F:electron transfer activity"/>
    <property type="evidence" value="ECO:0007669"/>
    <property type="project" value="InterPro"/>
</dbReference>
<evidence type="ECO:0000313" key="13">
    <source>
        <dbReference type="EMBL" id="MYZ49564.1"/>
    </source>
</evidence>
<dbReference type="Pfam" id="PF09678">
    <property type="entry name" value="Caa3_CtaG"/>
    <property type="match status" value="1"/>
</dbReference>
<comment type="subcellular location">
    <subcellularLocation>
        <location evidence="1">Cell membrane</location>
        <topology evidence="1">Multi-pass membrane protein</topology>
    </subcellularLocation>
</comment>
<proteinExistence type="predicted"/>
<sequence length="476" mass="51002">MAELAPVPERSQRRGPPSPGSGRRPHQVHLGLGRSDRRGLLRRHRLRHDRSLRGSAVRKLILTLALAAISDPAGAHAGGGRADFSWSLEPWVLASLGAAALAYGIGLARIRAEAGDRIVGGGNVAAFLAGLAVLFTALASPVDTLSDDLFSMHMVQHLLLMLVAAPLMVWSRPFLVFLWALPRSLRRSFGRFPARRGAARALNLLSHPVFVWSAFCGVFAFWHIPGPYGLALRHESVHILEHACFFASGYAFWAVVMSPGGRRRLEYGASVLYVGTAAVLSGLPGALIILTDRPFYPIHAEGAARWGLTALEDQHLAGLIMWIPAGFIYLAAICILFALWMREADRRAAAFARSMPTLAALIACAALLGGCGEGTEASSEAGGIGNVQRGAALISQFGCPACHTIPGIAGADGLVGPPLTKMGRRGYVAGVLRNTPENMTRWIRRPQAIVPGNAMPDMGISEDQARDITAYLYTLR</sequence>
<feature type="region of interest" description="Disordered" evidence="10">
    <location>
        <begin position="1"/>
        <end position="34"/>
    </location>
</feature>
<dbReference type="InterPro" id="IPR036909">
    <property type="entry name" value="Cyt_c-like_dom_sf"/>
</dbReference>
<feature type="transmembrane region" description="Helical" evidence="11">
    <location>
        <begin position="316"/>
        <end position="339"/>
    </location>
</feature>
<evidence type="ECO:0000256" key="8">
    <source>
        <dbReference type="ARBA" id="ARBA00023136"/>
    </source>
</evidence>
<dbReference type="EMBL" id="SPKJ01000081">
    <property type="protein sequence ID" value="MYZ49564.1"/>
    <property type="molecule type" value="Genomic_DNA"/>
</dbReference>
<evidence type="ECO:0000313" key="14">
    <source>
        <dbReference type="Proteomes" id="UP000773614"/>
    </source>
</evidence>
<comment type="caution">
    <text evidence="13">The sequence shown here is derived from an EMBL/GenBank/DDBJ whole genome shotgun (WGS) entry which is preliminary data.</text>
</comment>
<evidence type="ECO:0000256" key="5">
    <source>
        <dbReference type="ARBA" id="ARBA00022723"/>
    </source>
</evidence>
<evidence type="ECO:0000256" key="9">
    <source>
        <dbReference type="PROSITE-ProRule" id="PRU00433"/>
    </source>
</evidence>
<evidence type="ECO:0000256" key="2">
    <source>
        <dbReference type="ARBA" id="ARBA00022475"/>
    </source>
</evidence>
<feature type="transmembrane region" description="Helical" evidence="11">
    <location>
        <begin position="202"/>
        <end position="224"/>
    </location>
</feature>
<dbReference type="Gene3D" id="1.10.760.10">
    <property type="entry name" value="Cytochrome c-like domain"/>
    <property type="match status" value="1"/>
</dbReference>
<evidence type="ECO:0000259" key="12">
    <source>
        <dbReference type="PROSITE" id="PS51007"/>
    </source>
</evidence>
<dbReference type="SUPFAM" id="SSF46626">
    <property type="entry name" value="Cytochrome c"/>
    <property type="match status" value="1"/>
</dbReference>
<dbReference type="InterPro" id="IPR009056">
    <property type="entry name" value="Cyt_c-like_dom"/>
</dbReference>
<feature type="transmembrane region" description="Helical" evidence="11">
    <location>
        <begin position="120"/>
        <end position="139"/>
    </location>
</feature>
<dbReference type="Pfam" id="PF00034">
    <property type="entry name" value="Cytochrom_C"/>
    <property type="match status" value="1"/>
</dbReference>
<dbReference type="GO" id="GO:0005886">
    <property type="term" value="C:plasma membrane"/>
    <property type="evidence" value="ECO:0007669"/>
    <property type="project" value="UniProtKB-SubCell"/>
</dbReference>